<protein>
    <recommendedName>
        <fullName evidence="4">2-isopropylmalate synthase</fullName>
        <ecNumber evidence="4">2.3.3.13</ecNumber>
    </recommendedName>
    <alternativeName>
        <fullName evidence="9">Alpha-isopropylmalate synthase</fullName>
    </alternativeName>
</protein>
<accession>A0A7J3VUB6</accession>
<dbReference type="EC" id="2.3.3.13" evidence="4"/>
<name>A0A7J3VUB6_CALS0</name>
<evidence type="ECO:0000256" key="1">
    <source>
        <dbReference type="ARBA" id="ARBA00000064"/>
    </source>
</evidence>
<dbReference type="InterPro" id="IPR013709">
    <property type="entry name" value="2-isopropylmalate_synth_dimer"/>
</dbReference>
<keyword evidence="6" id="KW-0028">Amino-acid biosynthesis</keyword>
<dbReference type="InterPro" id="IPR036230">
    <property type="entry name" value="LeuA_allosteric_dom_sf"/>
</dbReference>
<dbReference type="Pfam" id="PF08502">
    <property type="entry name" value="LeuA_dimer"/>
    <property type="match status" value="1"/>
</dbReference>
<comment type="caution">
    <text evidence="12">The sequence shown here is derived from an EMBL/GenBank/DDBJ whole genome shotgun (WGS) entry which is preliminary data.</text>
</comment>
<keyword evidence="5" id="KW-0432">Leucine biosynthesis</keyword>
<evidence type="ECO:0000313" key="12">
    <source>
        <dbReference type="EMBL" id="HHM44550.1"/>
    </source>
</evidence>
<dbReference type="InterPro" id="IPR011830">
    <property type="entry name" value="LEU1_arch"/>
</dbReference>
<dbReference type="NCBIfam" id="TIGR02090">
    <property type="entry name" value="LEU1_arch"/>
    <property type="match status" value="1"/>
</dbReference>
<dbReference type="AlphaFoldDB" id="A0A7J3VUB6"/>
<dbReference type="InterPro" id="IPR002034">
    <property type="entry name" value="AIPM/Hcit_synth_CS"/>
</dbReference>
<dbReference type="InterPro" id="IPR050073">
    <property type="entry name" value="2-IPM_HCS-like"/>
</dbReference>
<comment type="catalytic activity">
    <reaction evidence="1">
        <text>3-methyl-2-oxobutanoate + acetyl-CoA + H2O = (2S)-2-isopropylmalate + CoA + H(+)</text>
        <dbReference type="Rhea" id="RHEA:21524"/>
        <dbReference type="ChEBI" id="CHEBI:1178"/>
        <dbReference type="ChEBI" id="CHEBI:11851"/>
        <dbReference type="ChEBI" id="CHEBI:15377"/>
        <dbReference type="ChEBI" id="CHEBI:15378"/>
        <dbReference type="ChEBI" id="CHEBI:57287"/>
        <dbReference type="ChEBI" id="CHEBI:57288"/>
        <dbReference type="EC" id="2.3.3.13"/>
    </reaction>
</comment>
<dbReference type="Pfam" id="PF00682">
    <property type="entry name" value="HMGL-like"/>
    <property type="match status" value="1"/>
</dbReference>
<dbReference type="EMBL" id="DRXH01000158">
    <property type="protein sequence ID" value="HHM44550.1"/>
    <property type="molecule type" value="Genomic_DNA"/>
</dbReference>
<dbReference type="InterPro" id="IPR013785">
    <property type="entry name" value="Aldolase_TIM"/>
</dbReference>
<dbReference type="Gene3D" id="3.30.160.270">
    <property type="match status" value="1"/>
</dbReference>
<evidence type="ECO:0000256" key="7">
    <source>
        <dbReference type="ARBA" id="ARBA00022679"/>
    </source>
</evidence>
<dbReference type="PROSITE" id="PS50991">
    <property type="entry name" value="PYR_CT"/>
    <property type="match status" value="1"/>
</dbReference>
<dbReference type="PROSITE" id="PS00815">
    <property type="entry name" value="AIPM_HOMOCIT_SYNTH_1"/>
    <property type="match status" value="1"/>
</dbReference>
<evidence type="ECO:0000259" key="11">
    <source>
        <dbReference type="PROSITE" id="PS50991"/>
    </source>
</evidence>
<organism evidence="12">
    <name type="scientific">Caldiarchaeum subterraneum</name>
    <dbReference type="NCBI Taxonomy" id="311458"/>
    <lineage>
        <taxon>Archaea</taxon>
        <taxon>Nitrososphaerota</taxon>
        <taxon>Candidatus Caldarchaeales</taxon>
        <taxon>Candidatus Caldarchaeaceae</taxon>
        <taxon>Candidatus Caldarchaeum</taxon>
    </lineage>
</organism>
<keyword evidence="8" id="KW-0100">Branched-chain amino acid biosynthesis</keyword>
<comment type="pathway">
    <text evidence="2">Amino-acid biosynthesis; L-leucine biosynthesis; L-leucine from 3-methyl-2-oxobutanoate: step 1/4.</text>
</comment>
<reference evidence="12" key="1">
    <citation type="journal article" date="2020" name="mSystems">
        <title>Genome- and Community-Level Interaction Insights into Carbon Utilization and Element Cycling Functions of Hydrothermarchaeota in Hydrothermal Sediment.</title>
        <authorList>
            <person name="Zhou Z."/>
            <person name="Liu Y."/>
            <person name="Xu W."/>
            <person name="Pan J."/>
            <person name="Luo Z.H."/>
            <person name="Li M."/>
        </authorList>
    </citation>
    <scope>NUCLEOTIDE SEQUENCE [LARGE SCALE GENOMIC DNA]</scope>
    <source>
        <strain evidence="12">SpSt-1074</strain>
    </source>
</reference>
<feature type="domain" description="Pyruvate carboxyltransferase" evidence="11">
    <location>
        <begin position="15"/>
        <end position="266"/>
    </location>
</feature>
<evidence type="ECO:0000256" key="9">
    <source>
        <dbReference type="ARBA" id="ARBA00030312"/>
    </source>
</evidence>
<dbReference type="SUPFAM" id="SSF110921">
    <property type="entry name" value="2-isopropylmalate synthase LeuA, allosteric (dimerisation) domain"/>
    <property type="match status" value="1"/>
</dbReference>
<evidence type="ECO:0000256" key="4">
    <source>
        <dbReference type="ARBA" id="ARBA00012973"/>
    </source>
</evidence>
<gene>
    <name evidence="12" type="ORF">ENM31_04565</name>
</gene>
<dbReference type="GO" id="GO:0003852">
    <property type="term" value="F:2-isopropylmalate synthase activity"/>
    <property type="evidence" value="ECO:0007669"/>
    <property type="project" value="UniProtKB-EC"/>
</dbReference>
<comment type="similarity">
    <text evidence="3 10">Belongs to the alpha-IPM synthase/homocitrate synthase family.</text>
</comment>
<dbReference type="PANTHER" id="PTHR10277:SF9">
    <property type="entry name" value="2-ISOPROPYLMALATE SYNTHASE 1, CHLOROPLASTIC-RELATED"/>
    <property type="match status" value="1"/>
</dbReference>
<sequence length="506" mass="54169">MAWRRLLESALPSRAVIFDTTLRDGEQTAGAALRPEDKVRLAEALADLGVDVIEAGFPPVSSGESLAIKQITAAGLGSKICVLSRCEKADIDAAAKVEPQWVHVFIATSDIHLQHKLKMSREQVLDKAVSSVEYAKSYGFTVHFSAEDATRTEMPYLLQVFQAVERAGADSIDIPDTVGTIIPTAMKRLVAAVKSSVRIPVAVHCHDDFGLAVANSLAGVEAGAEIVHATVNGIGERAGNASLEEVAASLKFLYGVETNIKFERVYRVSRLVERLMGITVPKNKAIVGDNAFAHESGIHVHGILGSPTTYEPVMPEVFGRRRRIVFGKHSGIHGLEAFLREYGYSVDRGKVATILSRVKEIADRGGKISEELVLSLADEAYGRESRKRSFVKNLVLVLNGDVFRAQCELMMAGELVSGEGGGASAVEAATQAALNAVKKLVAVQLVDLKVHSSFLVNHAAEAEVVLTSNGVDLVGRGIGPDPVQAVVSAVTSAAHQLLFAQERLEV</sequence>
<evidence type="ECO:0000256" key="2">
    <source>
        <dbReference type="ARBA" id="ARBA00004689"/>
    </source>
</evidence>
<dbReference type="CDD" id="cd07940">
    <property type="entry name" value="DRE_TIM_IPMS"/>
    <property type="match status" value="1"/>
</dbReference>
<evidence type="ECO:0000256" key="3">
    <source>
        <dbReference type="ARBA" id="ARBA00006154"/>
    </source>
</evidence>
<dbReference type="Gene3D" id="1.10.238.260">
    <property type="match status" value="1"/>
</dbReference>
<dbReference type="InterPro" id="IPR000891">
    <property type="entry name" value="PYR_CT"/>
</dbReference>
<dbReference type="PROSITE" id="PS00816">
    <property type="entry name" value="AIPM_HOMOCIT_SYNTH_2"/>
    <property type="match status" value="1"/>
</dbReference>
<evidence type="ECO:0000256" key="6">
    <source>
        <dbReference type="ARBA" id="ARBA00022605"/>
    </source>
</evidence>
<evidence type="ECO:0000256" key="5">
    <source>
        <dbReference type="ARBA" id="ARBA00022430"/>
    </source>
</evidence>
<keyword evidence="7 10" id="KW-0808">Transferase</keyword>
<dbReference type="SUPFAM" id="SSF51569">
    <property type="entry name" value="Aldolase"/>
    <property type="match status" value="1"/>
</dbReference>
<dbReference type="NCBIfam" id="NF002085">
    <property type="entry name" value="PRK00915.1-2"/>
    <property type="match status" value="1"/>
</dbReference>
<dbReference type="GO" id="GO:0009098">
    <property type="term" value="P:L-leucine biosynthetic process"/>
    <property type="evidence" value="ECO:0007669"/>
    <property type="project" value="UniProtKB-KW"/>
</dbReference>
<dbReference type="InterPro" id="IPR054691">
    <property type="entry name" value="LeuA/HCS_post-cat"/>
</dbReference>
<dbReference type="Pfam" id="PF22617">
    <property type="entry name" value="HCS_D2"/>
    <property type="match status" value="1"/>
</dbReference>
<dbReference type="FunFam" id="1.10.238.260:FF:000001">
    <property type="entry name" value="2-isopropylmalate synthase"/>
    <property type="match status" value="1"/>
</dbReference>
<dbReference type="FunFam" id="3.20.20.70:FF:000010">
    <property type="entry name" value="2-isopropylmalate synthase"/>
    <property type="match status" value="1"/>
</dbReference>
<dbReference type="PANTHER" id="PTHR10277">
    <property type="entry name" value="HOMOCITRATE SYNTHASE-RELATED"/>
    <property type="match status" value="1"/>
</dbReference>
<proteinExistence type="inferred from homology"/>
<evidence type="ECO:0000256" key="10">
    <source>
        <dbReference type="RuleBase" id="RU003523"/>
    </source>
</evidence>
<dbReference type="Gene3D" id="3.20.20.70">
    <property type="entry name" value="Aldolase class I"/>
    <property type="match status" value="1"/>
</dbReference>
<evidence type="ECO:0000256" key="8">
    <source>
        <dbReference type="ARBA" id="ARBA00023304"/>
    </source>
</evidence>